<evidence type="ECO:0000313" key="1">
    <source>
        <dbReference type="EMBL" id="CAG8680355.1"/>
    </source>
</evidence>
<gene>
    <name evidence="1" type="ORF">FCALED_LOCUS12469</name>
</gene>
<evidence type="ECO:0000313" key="2">
    <source>
        <dbReference type="Proteomes" id="UP000789570"/>
    </source>
</evidence>
<name>A0A9N9EJ02_9GLOM</name>
<keyword evidence="2" id="KW-1185">Reference proteome</keyword>
<reference evidence="1" key="1">
    <citation type="submission" date="2021-06" db="EMBL/GenBank/DDBJ databases">
        <authorList>
            <person name="Kallberg Y."/>
            <person name="Tangrot J."/>
            <person name="Rosling A."/>
        </authorList>
    </citation>
    <scope>NUCLEOTIDE SEQUENCE</scope>
    <source>
        <strain evidence="1">UK204</strain>
    </source>
</reference>
<dbReference type="EMBL" id="CAJVPQ010006084">
    <property type="protein sequence ID" value="CAG8680355.1"/>
    <property type="molecule type" value="Genomic_DNA"/>
</dbReference>
<comment type="caution">
    <text evidence="1">The sequence shown here is derived from an EMBL/GenBank/DDBJ whole genome shotgun (WGS) entry which is preliminary data.</text>
</comment>
<protein>
    <submittedName>
        <fullName evidence="1">11805_t:CDS:1</fullName>
    </submittedName>
</protein>
<organism evidence="1 2">
    <name type="scientific">Funneliformis caledonium</name>
    <dbReference type="NCBI Taxonomy" id="1117310"/>
    <lineage>
        <taxon>Eukaryota</taxon>
        <taxon>Fungi</taxon>
        <taxon>Fungi incertae sedis</taxon>
        <taxon>Mucoromycota</taxon>
        <taxon>Glomeromycotina</taxon>
        <taxon>Glomeromycetes</taxon>
        <taxon>Glomerales</taxon>
        <taxon>Glomeraceae</taxon>
        <taxon>Funneliformis</taxon>
    </lineage>
</organism>
<dbReference type="Proteomes" id="UP000789570">
    <property type="component" value="Unassembled WGS sequence"/>
</dbReference>
<accession>A0A9N9EJ02</accession>
<sequence length="90" mass="9766">MKVLEKQNESNISLENNLEEQASPLKNVEYGRAGSSKSVESSKKILLLNGMIMEEVEADTIAEVEADVIAEVEADMIAEVEADVIAEVEG</sequence>
<dbReference type="AlphaFoldDB" id="A0A9N9EJ02"/>
<proteinExistence type="predicted"/>